<dbReference type="VEuPathDB" id="FungiDB:LEMA_P082080.1"/>
<keyword evidence="10" id="KW-1185">Reference proteome</keyword>
<evidence type="ECO:0000256" key="2">
    <source>
        <dbReference type="ARBA" id="ARBA00022692"/>
    </source>
</evidence>
<keyword evidence="3 8" id="KW-1133">Transmembrane helix</keyword>
<comment type="similarity">
    <text evidence="7">Belongs to the anthrone oxygenase family.</text>
</comment>
<dbReference type="OrthoDB" id="5954308at2759"/>
<comment type="subcellular location">
    <subcellularLocation>
        <location evidence="1">Membrane</location>
        <topology evidence="1">Multi-pass membrane protein</topology>
    </subcellularLocation>
</comment>
<dbReference type="EMBL" id="FP929134">
    <property type="protein sequence ID" value="CBX98969.1"/>
    <property type="molecule type" value="Genomic_DNA"/>
</dbReference>
<evidence type="ECO:0008006" key="11">
    <source>
        <dbReference type="Google" id="ProtNLM"/>
    </source>
</evidence>
<dbReference type="Pfam" id="PF08592">
    <property type="entry name" value="Anthrone_oxy"/>
    <property type="match status" value="1"/>
</dbReference>
<dbReference type="AlphaFoldDB" id="E5A5S1"/>
<dbReference type="PANTHER" id="PTHR35042:SF3">
    <property type="entry name" value="ANTHRONE OXYGENASE-RELATED"/>
    <property type="match status" value="1"/>
</dbReference>
<dbReference type="InterPro" id="IPR013901">
    <property type="entry name" value="Anthrone_oxy"/>
</dbReference>
<dbReference type="GeneID" id="13286873"/>
<evidence type="ECO:0000256" key="6">
    <source>
        <dbReference type="ARBA" id="ARBA00023136"/>
    </source>
</evidence>
<organism evidence="10">
    <name type="scientific">Leptosphaeria maculans (strain JN3 / isolate v23.1.3 / race Av1-4-5-6-7-8)</name>
    <name type="common">Blackleg fungus</name>
    <name type="synonym">Phoma lingam</name>
    <dbReference type="NCBI Taxonomy" id="985895"/>
    <lineage>
        <taxon>Eukaryota</taxon>
        <taxon>Fungi</taxon>
        <taxon>Dikarya</taxon>
        <taxon>Ascomycota</taxon>
        <taxon>Pezizomycotina</taxon>
        <taxon>Dothideomycetes</taxon>
        <taxon>Pleosporomycetidae</taxon>
        <taxon>Pleosporales</taxon>
        <taxon>Pleosporineae</taxon>
        <taxon>Leptosphaeriaceae</taxon>
        <taxon>Plenodomus</taxon>
        <taxon>Plenodomus lingam/Leptosphaeria maculans species complex</taxon>
    </lineage>
</organism>
<gene>
    <name evidence="9" type="ORF">LEMA_P082080.1</name>
</gene>
<feature type="transmembrane region" description="Helical" evidence="8">
    <location>
        <begin position="118"/>
        <end position="139"/>
    </location>
</feature>
<evidence type="ECO:0000313" key="10">
    <source>
        <dbReference type="Proteomes" id="UP000002668"/>
    </source>
</evidence>
<dbReference type="GO" id="GO:0004497">
    <property type="term" value="F:monooxygenase activity"/>
    <property type="evidence" value="ECO:0007669"/>
    <property type="project" value="UniProtKB-KW"/>
</dbReference>
<evidence type="ECO:0000256" key="4">
    <source>
        <dbReference type="ARBA" id="ARBA00023002"/>
    </source>
</evidence>
<proteinExistence type="inferred from homology"/>
<dbReference type="PANTHER" id="PTHR35042">
    <property type="entry name" value="ANTHRONE OXYGENASE ENCC"/>
    <property type="match status" value="1"/>
</dbReference>
<evidence type="ECO:0000256" key="5">
    <source>
        <dbReference type="ARBA" id="ARBA00023033"/>
    </source>
</evidence>
<protein>
    <recommendedName>
        <fullName evidence="11">DUF1772-domain-containing protein</fullName>
    </recommendedName>
</protein>
<name>E5A5S1_LEPMJ</name>
<sequence>MTVHIRHANAIFLLWDAKSMFAIEPSAVSKSNMMASPERMLIPVAAFSSAFLAGGMNLVSMIAVPMILKTTPPDSSLLLRQWHFIYSSGHKVGPKLAVASGLLYWTAAWTTQERGKTIALYAYSGALTMSMVPFTWLFIVRINNAIFAEIEKNRAGTPTNLADAQYLVGRWRKLNIARTVFPILGAALGLITLSGLVR</sequence>
<evidence type="ECO:0000256" key="1">
    <source>
        <dbReference type="ARBA" id="ARBA00004141"/>
    </source>
</evidence>
<evidence type="ECO:0000256" key="8">
    <source>
        <dbReference type="SAM" id="Phobius"/>
    </source>
</evidence>
<evidence type="ECO:0000256" key="3">
    <source>
        <dbReference type="ARBA" id="ARBA00022989"/>
    </source>
</evidence>
<reference evidence="10" key="1">
    <citation type="journal article" date="2011" name="Nat. Commun.">
        <title>Effector diversification within compartments of the Leptosphaeria maculans genome affected by Repeat-Induced Point mutations.</title>
        <authorList>
            <person name="Rouxel T."/>
            <person name="Grandaubert J."/>
            <person name="Hane J.K."/>
            <person name="Hoede C."/>
            <person name="van de Wouw A.P."/>
            <person name="Couloux A."/>
            <person name="Dominguez V."/>
            <person name="Anthouard V."/>
            <person name="Bally P."/>
            <person name="Bourras S."/>
            <person name="Cozijnsen A.J."/>
            <person name="Ciuffetti L.M."/>
            <person name="Degrave A."/>
            <person name="Dilmaghani A."/>
            <person name="Duret L."/>
            <person name="Fudal I."/>
            <person name="Goodwin S.B."/>
            <person name="Gout L."/>
            <person name="Glaser N."/>
            <person name="Linglin J."/>
            <person name="Kema G.H.J."/>
            <person name="Lapalu N."/>
            <person name="Lawrence C.B."/>
            <person name="May K."/>
            <person name="Meyer M."/>
            <person name="Ollivier B."/>
            <person name="Poulain J."/>
            <person name="Schoch C.L."/>
            <person name="Simon A."/>
            <person name="Spatafora J.W."/>
            <person name="Stachowiak A."/>
            <person name="Turgeon B.G."/>
            <person name="Tyler B.M."/>
            <person name="Vincent D."/>
            <person name="Weissenbach J."/>
            <person name="Amselem J."/>
            <person name="Quesneville H."/>
            <person name="Oliver R.P."/>
            <person name="Wincker P."/>
            <person name="Balesdent M.-H."/>
            <person name="Howlett B.J."/>
        </authorList>
    </citation>
    <scope>NUCLEOTIDE SEQUENCE [LARGE SCALE GENOMIC DNA]</scope>
    <source>
        <strain evidence="10">JN3 / isolate v23.1.3 / race Av1-4-5-6-7-8</strain>
    </source>
</reference>
<keyword evidence="2 8" id="KW-0812">Transmembrane</keyword>
<dbReference type="OMA" id="PFTWVFM"/>
<dbReference type="eggNOG" id="ENOG502SBMN">
    <property type="taxonomic scope" value="Eukaryota"/>
</dbReference>
<evidence type="ECO:0000256" key="7">
    <source>
        <dbReference type="ARBA" id="ARBA00034313"/>
    </source>
</evidence>
<keyword evidence="4" id="KW-0560">Oxidoreductase</keyword>
<dbReference type="Proteomes" id="UP000002668">
    <property type="component" value="Genome"/>
</dbReference>
<keyword evidence="5" id="KW-0503">Monooxygenase</keyword>
<dbReference type="InParanoid" id="E5A5S1"/>
<dbReference type="HOGENOM" id="CLU_105974_0_0_1"/>
<keyword evidence="6 8" id="KW-0472">Membrane</keyword>
<dbReference type="GO" id="GO:0016020">
    <property type="term" value="C:membrane"/>
    <property type="evidence" value="ECO:0007669"/>
    <property type="project" value="UniProtKB-SubCell"/>
</dbReference>
<accession>E5A5S1</accession>
<feature type="transmembrane region" description="Helical" evidence="8">
    <location>
        <begin position="179"/>
        <end position="197"/>
    </location>
</feature>
<feature type="transmembrane region" description="Helical" evidence="8">
    <location>
        <begin position="40"/>
        <end position="68"/>
    </location>
</feature>
<evidence type="ECO:0000313" key="9">
    <source>
        <dbReference type="EMBL" id="CBX98969.1"/>
    </source>
</evidence>